<reference evidence="3 4" key="1">
    <citation type="submission" date="2023-09" db="EMBL/GenBank/DDBJ databases">
        <authorList>
            <person name="Rey-Velasco X."/>
        </authorList>
    </citation>
    <scope>NUCLEOTIDE SEQUENCE [LARGE SCALE GENOMIC DNA]</scope>
    <source>
        <strain evidence="3 4">F363</strain>
    </source>
</reference>
<keyword evidence="4" id="KW-1185">Reference proteome</keyword>
<dbReference type="CDD" id="cd07067">
    <property type="entry name" value="HP_PGM_like"/>
    <property type="match status" value="1"/>
</dbReference>
<accession>A0ABU3CC83</accession>
<proteinExistence type="predicted"/>
<dbReference type="InterPro" id="IPR029033">
    <property type="entry name" value="His_PPase_superfam"/>
</dbReference>
<dbReference type="InterPro" id="IPR013078">
    <property type="entry name" value="His_Pase_superF_clade-1"/>
</dbReference>
<sequence>MKNFFILSLLFLANFMNINTSAEGNIAVKKALSQTYEGTTYFLIRHAEKDRSNPADNNPSLNEEGKARAQKWAEVLADVPLDAIYSTDFSRTRETAKEVAKSKNLDINTYDHHNLYDEDFQNRTKGKKVLVVGHSNTTPQFVNAILQQRKYEDLPDDENGALFIVNIDPQGNPTSQMLYIN</sequence>
<feature type="signal peptide" evidence="2">
    <location>
        <begin position="1"/>
        <end position="22"/>
    </location>
</feature>
<dbReference type="RefSeq" id="WP_311535507.1">
    <property type="nucleotide sequence ID" value="NZ_JAVRHQ010000018.1"/>
</dbReference>
<dbReference type="EC" id="5.4.-.-" evidence="3"/>
<evidence type="ECO:0000313" key="4">
    <source>
        <dbReference type="Proteomes" id="UP001262889"/>
    </source>
</evidence>
<feature type="chain" id="PRO_5045646623" evidence="2">
    <location>
        <begin position="23"/>
        <end position="181"/>
    </location>
</feature>
<keyword evidence="3" id="KW-0413">Isomerase</keyword>
<feature type="region of interest" description="Disordered" evidence="1">
    <location>
        <begin position="47"/>
        <end position="66"/>
    </location>
</feature>
<organism evidence="3 4">
    <name type="scientific">Autumnicola tepida</name>
    <dbReference type="NCBI Taxonomy" id="3075595"/>
    <lineage>
        <taxon>Bacteria</taxon>
        <taxon>Pseudomonadati</taxon>
        <taxon>Bacteroidota</taxon>
        <taxon>Flavobacteriia</taxon>
        <taxon>Flavobacteriales</taxon>
        <taxon>Flavobacteriaceae</taxon>
        <taxon>Autumnicola</taxon>
    </lineage>
</organism>
<dbReference type="Gene3D" id="3.40.50.1240">
    <property type="entry name" value="Phosphoglycerate mutase-like"/>
    <property type="match status" value="1"/>
</dbReference>
<evidence type="ECO:0000313" key="3">
    <source>
        <dbReference type="EMBL" id="MDT0643888.1"/>
    </source>
</evidence>
<dbReference type="SUPFAM" id="SSF53254">
    <property type="entry name" value="Phosphoglycerate mutase-like"/>
    <property type="match status" value="1"/>
</dbReference>
<keyword evidence="2" id="KW-0732">Signal</keyword>
<comment type="caution">
    <text evidence="3">The sequence shown here is derived from an EMBL/GenBank/DDBJ whole genome shotgun (WGS) entry which is preliminary data.</text>
</comment>
<evidence type="ECO:0000256" key="2">
    <source>
        <dbReference type="SAM" id="SignalP"/>
    </source>
</evidence>
<gene>
    <name evidence="3" type="ORF">RM553_13700</name>
</gene>
<protein>
    <submittedName>
        <fullName evidence="3">Phosphoglycerate mutase family protein</fullName>
        <ecNumber evidence="3">5.4.-.-</ecNumber>
    </submittedName>
</protein>
<dbReference type="Proteomes" id="UP001262889">
    <property type="component" value="Unassembled WGS sequence"/>
</dbReference>
<name>A0ABU3CC83_9FLAO</name>
<dbReference type="EMBL" id="JAVRHQ010000018">
    <property type="protein sequence ID" value="MDT0643888.1"/>
    <property type="molecule type" value="Genomic_DNA"/>
</dbReference>
<dbReference type="Pfam" id="PF00300">
    <property type="entry name" value="His_Phos_1"/>
    <property type="match status" value="1"/>
</dbReference>
<evidence type="ECO:0000256" key="1">
    <source>
        <dbReference type="SAM" id="MobiDB-lite"/>
    </source>
</evidence>
<dbReference type="GO" id="GO:0016853">
    <property type="term" value="F:isomerase activity"/>
    <property type="evidence" value="ECO:0007669"/>
    <property type="project" value="UniProtKB-KW"/>
</dbReference>